<accession>A0ABW5WVW4</accession>
<feature type="domain" description="Beta-lactamase-related" evidence="1">
    <location>
        <begin position="56"/>
        <end position="340"/>
    </location>
</feature>
<evidence type="ECO:0000313" key="3">
    <source>
        <dbReference type="Proteomes" id="UP001597519"/>
    </source>
</evidence>
<dbReference type="PANTHER" id="PTHR46825:SF9">
    <property type="entry name" value="BETA-LACTAMASE-RELATED DOMAIN-CONTAINING PROTEIN"/>
    <property type="match status" value="1"/>
</dbReference>
<gene>
    <name evidence="2" type="ORF">ACFSX4_07945</name>
</gene>
<evidence type="ECO:0000259" key="1">
    <source>
        <dbReference type="Pfam" id="PF00144"/>
    </source>
</evidence>
<keyword evidence="3" id="KW-1185">Reference proteome</keyword>
<dbReference type="SUPFAM" id="SSF56601">
    <property type="entry name" value="beta-lactamase/transpeptidase-like"/>
    <property type="match status" value="1"/>
</dbReference>
<dbReference type="GO" id="GO:0016787">
    <property type="term" value="F:hydrolase activity"/>
    <property type="evidence" value="ECO:0007669"/>
    <property type="project" value="UniProtKB-KW"/>
</dbReference>
<dbReference type="Gene3D" id="3.40.710.10">
    <property type="entry name" value="DD-peptidase/beta-lactamase superfamily"/>
    <property type="match status" value="1"/>
</dbReference>
<dbReference type="RefSeq" id="WP_377773302.1">
    <property type="nucleotide sequence ID" value="NZ_JBHUOQ010000001.1"/>
</dbReference>
<dbReference type="EC" id="3.-.-.-" evidence="2"/>
<organism evidence="2 3">
    <name type="scientific">Corticicoccus populi</name>
    <dbReference type="NCBI Taxonomy" id="1812821"/>
    <lineage>
        <taxon>Bacteria</taxon>
        <taxon>Bacillati</taxon>
        <taxon>Bacillota</taxon>
        <taxon>Bacilli</taxon>
        <taxon>Bacillales</taxon>
        <taxon>Staphylococcaceae</taxon>
        <taxon>Corticicoccus</taxon>
    </lineage>
</organism>
<reference evidence="3" key="1">
    <citation type="journal article" date="2019" name="Int. J. Syst. Evol. Microbiol.">
        <title>The Global Catalogue of Microorganisms (GCM) 10K type strain sequencing project: providing services to taxonomists for standard genome sequencing and annotation.</title>
        <authorList>
            <consortium name="The Broad Institute Genomics Platform"/>
            <consortium name="The Broad Institute Genome Sequencing Center for Infectious Disease"/>
            <person name="Wu L."/>
            <person name="Ma J."/>
        </authorList>
    </citation>
    <scope>NUCLEOTIDE SEQUENCE [LARGE SCALE GENOMIC DNA]</scope>
    <source>
        <strain evidence="3">KCTC 33575</strain>
    </source>
</reference>
<dbReference type="InterPro" id="IPR012338">
    <property type="entry name" value="Beta-lactam/transpept-like"/>
</dbReference>
<dbReference type="Pfam" id="PF00144">
    <property type="entry name" value="Beta-lactamase"/>
    <property type="match status" value="1"/>
</dbReference>
<keyword evidence="2" id="KW-0378">Hydrolase</keyword>
<dbReference type="InterPro" id="IPR050491">
    <property type="entry name" value="AmpC-like"/>
</dbReference>
<name>A0ABW5WVW4_9STAP</name>
<protein>
    <submittedName>
        <fullName evidence="2">Serine hydrolase domain-containing protein</fullName>
        <ecNumber evidence="2">3.-.-.-</ecNumber>
    </submittedName>
</protein>
<evidence type="ECO:0000313" key="2">
    <source>
        <dbReference type="EMBL" id="MFD2830403.1"/>
    </source>
</evidence>
<dbReference type="EMBL" id="JBHUOQ010000001">
    <property type="protein sequence ID" value="MFD2830403.1"/>
    <property type="molecule type" value="Genomic_DNA"/>
</dbReference>
<comment type="caution">
    <text evidence="2">The sequence shown here is derived from an EMBL/GenBank/DDBJ whole genome shotgun (WGS) entry which is preliminary data.</text>
</comment>
<dbReference type="InterPro" id="IPR001466">
    <property type="entry name" value="Beta-lactam-related"/>
</dbReference>
<proteinExistence type="predicted"/>
<dbReference type="PANTHER" id="PTHR46825">
    <property type="entry name" value="D-ALANYL-D-ALANINE-CARBOXYPEPTIDASE/ENDOPEPTIDASE AMPH"/>
    <property type="match status" value="1"/>
</dbReference>
<sequence>MQTCRLCVLFIPFILLINIFSLNAEASELREDIDTFRDDQNHYSSDIMYAVFSLDEVLYENYEGTDENVVFEWGSITKLLTWVSVMQLVEQEEIDLDEDITNYLPDDLLRDFEYDTPVTMIDLMNHQAGFQEYIPNLFVEELPDDYSLEDAVQDNQPFQYHEPGEVTVYSNWGAALAGLIVEEVSGLPFHEYVHENILEPLDMNNTALAPDLSDNDSVRSSADNFYTGSSNNDTHWYMPLYPAGSAVSTLPDLITFGQALFPSNTDTPLFDNVNTLVSMFEATDHYEDTDIPRYAHGFQVSLLDNTVYGHRGNTNLFSSNLLLDIEEGTGYAVMTNETQDTTYALLFPETVFGDYTRPDDFEDFTPADISQFYQPVPAFVQGAAVSFNP</sequence>
<dbReference type="Proteomes" id="UP001597519">
    <property type="component" value="Unassembled WGS sequence"/>
</dbReference>